<dbReference type="InterPro" id="IPR051908">
    <property type="entry name" value="Ribosomal_N-acetyltransferase"/>
</dbReference>
<accession>A0ABQ6QX14</accession>
<dbReference type="InterPro" id="IPR016181">
    <property type="entry name" value="Acyl_CoA_acyltransferase"/>
</dbReference>
<dbReference type="Gene3D" id="3.40.630.30">
    <property type="match status" value="1"/>
</dbReference>
<evidence type="ECO:0000259" key="2">
    <source>
        <dbReference type="PROSITE" id="PS51186"/>
    </source>
</evidence>
<gene>
    <name evidence="3" type="ORF">ASNO1_48370</name>
</gene>
<evidence type="ECO:0000313" key="3">
    <source>
        <dbReference type="EMBL" id="GMU08584.1"/>
    </source>
</evidence>
<dbReference type="SUPFAM" id="SSF55729">
    <property type="entry name" value="Acyl-CoA N-acyltransferases (Nat)"/>
    <property type="match status" value="1"/>
</dbReference>
<evidence type="ECO:0000256" key="1">
    <source>
        <dbReference type="SAM" id="MobiDB-lite"/>
    </source>
</evidence>
<organism evidence="3 4">
    <name type="scientific">Corallococcus caeni</name>
    <dbReference type="NCBI Taxonomy" id="3082388"/>
    <lineage>
        <taxon>Bacteria</taxon>
        <taxon>Pseudomonadati</taxon>
        <taxon>Myxococcota</taxon>
        <taxon>Myxococcia</taxon>
        <taxon>Myxococcales</taxon>
        <taxon>Cystobacterineae</taxon>
        <taxon>Myxococcaceae</taxon>
        <taxon>Corallococcus</taxon>
    </lineage>
</organism>
<protein>
    <recommendedName>
        <fullName evidence="2">N-acetyltransferase domain-containing protein</fullName>
    </recommendedName>
</protein>
<reference evidence="3 4" key="1">
    <citation type="journal article" date="2024" name="Arch. Microbiol.">
        <title>Corallococcus caeni sp. nov., a novel myxobacterium isolated from activated sludge.</title>
        <authorList>
            <person name="Tomita S."/>
            <person name="Nakai R."/>
            <person name="Kuroda K."/>
            <person name="Kurashita H."/>
            <person name="Hatamoto M."/>
            <person name="Yamaguchi T."/>
            <person name="Narihiro T."/>
        </authorList>
    </citation>
    <scope>NUCLEOTIDE SEQUENCE [LARGE SCALE GENOMIC DNA]</scope>
    <source>
        <strain evidence="3 4">NO1</strain>
    </source>
</reference>
<feature type="domain" description="N-acetyltransferase" evidence="2">
    <location>
        <begin position="73"/>
        <end position="242"/>
    </location>
</feature>
<feature type="compositionally biased region" description="Gly residues" evidence="1">
    <location>
        <begin position="1"/>
        <end position="13"/>
    </location>
</feature>
<feature type="region of interest" description="Disordered" evidence="1">
    <location>
        <begin position="1"/>
        <end position="20"/>
    </location>
</feature>
<dbReference type="PANTHER" id="PTHR43441">
    <property type="entry name" value="RIBOSOMAL-PROTEIN-SERINE ACETYLTRANSFERASE"/>
    <property type="match status" value="1"/>
</dbReference>
<dbReference type="Proteomes" id="UP001342631">
    <property type="component" value="Unassembled WGS sequence"/>
</dbReference>
<dbReference type="PROSITE" id="PS51186">
    <property type="entry name" value="GNAT"/>
    <property type="match status" value="1"/>
</dbReference>
<dbReference type="InterPro" id="IPR000182">
    <property type="entry name" value="GNAT_dom"/>
</dbReference>
<dbReference type="PANTHER" id="PTHR43441:SF3">
    <property type="entry name" value="ACETYLTRANSFERASE"/>
    <property type="match status" value="1"/>
</dbReference>
<dbReference type="EMBL" id="BTTX01000004">
    <property type="protein sequence ID" value="GMU08584.1"/>
    <property type="molecule type" value="Genomic_DNA"/>
</dbReference>
<sequence length="265" mass="28506">MKASLGGGKGPRGGKLSMRLPAGIRPPGAGWLSANARRAEGRGSATFSGLAIHGGVMTPTAFRPAYTVQTEHTVLRCWSPADAPLALRAIEANLEHLLPWMEWAKRYPMNVAQQAGQMRRMRGLFDLGQDFAYGVFNRDGSEVLGGTGLHPRVGEGALEIGYWISAGHTGRGIATEVAGALTRVAFEVEGVRRVEIHCDPRNVRSAAVARRLGFVLEGTLRQRLVAPDGVLRDTMVWTLLADEYPASRAAATPVEAFDVLGQKLL</sequence>
<evidence type="ECO:0000313" key="4">
    <source>
        <dbReference type="Proteomes" id="UP001342631"/>
    </source>
</evidence>
<comment type="caution">
    <text evidence="3">The sequence shown here is derived from an EMBL/GenBank/DDBJ whole genome shotgun (WGS) entry which is preliminary data.</text>
</comment>
<name>A0ABQ6QX14_9BACT</name>
<proteinExistence type="predicted"/>
<dbReference type="Pfam" id="PF13302">
    <property type="entry name" value="Acetyltransf_3"/>
    <property type="match status" value="1"/>
</dbReference>
<keyword evidence="4" id="KW-1185">Reference proteome</keyword>